<keyword evidence="5" id="KW-0479">Metal-binding</keyword>
<dbReference type="InterPro" id="IPR043519">
    <property type="entry name" value="NT_sf"/>
</dbReference>
<evidence type="ECO:0000256" key="9">
    <source>
        <dbReference type="ARBA" id="ARBA00038276"/>
    </source>
</evidence>
<proteinExistence type="inferred from homology"/>
<comment type="cofactor">
    <cofactor evidence="1">
        <name>Mg(2+)</name>
        <dbReference type="ChEBI" id="CHEBI:18420"/>
    </cofactor>
</comment>
<feature type="domain" description="Polymerase nucleotidyl transferase" evidence="10">
    <location>
        <begin position="11"/>
        <end position="93"/>
    </location>
</feature>
<dbReference type="PANTHER" id="PTHR33571:SF12">
    <property type="entry name" value="BSL3053 PROTEIN"/>
    <property type="match status" value="1"/>
</dbReference>
<dbReference type="CDD" id="cd05403">
    <property type="entry name" value="NT_KNTase_like"/>
    <property type="match status" value="1"/>
</dbReference>
<reference evidence="11" key="1">
    <citation type="journal article" date="2020" name="mSystems">
        <title>Genome- and Community-Level Interaction Insights into Carbon Utilization and Element Cycling Functions of Hydrothermarchaeota in Hydrothermal Sediment.</title>
        <authorList>
            <person name="Zhou Z."/>
            <person name="Liu Y."/>
            <person name="Xu W."/>
            <person name="Pan J."/>
            <person name="Luo Z.H."/>
            <person name="Li M."/>
        </authorList>
    </citation>
    <scope>NUCLEOTIDE SEQUENCE [LARGE SCALE GENOMIC DNA]</scope>
    <source>
        <strain evidence="11">SpSt-192</strain>
    </source>
</reference>
<keyword evidence="3 11" id="KW-0808">Transferase</keyword>
<dbReference type="InterPro" id="IPR002934">
    <property type="entry name" value="Polymerase_NTP_transf_dom"/>
</dbReference>
<evidence type="ECO:0000256" key="2">
    <source>
        <dbReference type="ARBA" id="ARBA00022649"/>
    </source>
</evidence>
<protein>
    <submittedName>
        <fullName evidence="11">Nucleotidyltransferase</fullName>
    </submittedName>
</protein>
<dbReference type="AlphaFoldDB" id="A0A7C2ZXF7"/>
<comment type="caution">
    <text evidence="11">The sequence shown here is derived from an EMBL/GenBank/DDBJ whole genome shotgun (WGS) entry which is preliminary data.</text>
</comment>
<keyword evidence="7" id="KW-0067">ATP-binding</keyword>
<dbReference type="GO" id="GO:0005524">
    <property type="term" value="F:ATP binding"/>
    <property type="evidence" value="ECO:0007669"/>
    <property type="project" value="UniProtKB-KW"/>
</dbReference>
<keyword evidence="6" id="KW-0547">Nucleotide-binding</keyword>
<keyword evidence="4" id="KW-0548">Nucleotidyltransferase</keyword>
<dbReference type="GO" id="GO:0046872">
    <property type="term" value="F:metal ion binding"/>
    <property type="evidence" value="ECO:0007669"/>
    <property type="project" value="UniProtKB-KW"/>
</dbReference>
<accession>A0A7C2ZXF7</accession>
<dbReference type="InterPro" id="IPR052038">
    <property type="entry name" value="Type-VII_TA_antitoxin"/>
</dbReference>
<evidence type="ECO:0000256" key="1">
    <source>
        <dbReference type="ARBA" id="ARBA00001946"/>
    </source>
</evidence>
<evidence type="ECO:0000256" key="7">
    <source>
        <dbReference type="ARBA" id="ARBA00022840"/>
    </source>
</evidence>
<evidence type="ECO:0000256" key="5">
    <source>
        <dbReference type="ARBA" id="ARBA00022723"/>
    </source>
</evidence>
<gene>
    <name evidence="11" type="ORF">ENP13_02820</name>
</gene>
<sequence length="96" mass="10773">MRRDDVLRILAEHRAELAELGVGSLALFGSFARGEAGPESDVDLLVEFTRPVGLFEVVDVKEYLEHLLGRPVHLVTRDSLKRQLRERILKEAIPAA</sequence>
<dbReference type="Gene3D" id="3.30.460.10">
    <property type="entry name" value="Beta Polymerase, domain 2"/>
    <property type="match status" value="1"/>
</dbReference>
<name>A0A7C2ZXF7_9BACT</name>
<dbReference type="GO" id="GO:0016779">
    <property type="term" value="F:nucleotidyltransferase activity"/>
    <property type="evidence" value="ECO:0007669"/>
    <property type="project" value="UniProtKB-KW"/>
</dbReference>
<dbReference type="PANTHER" id="PTHR33571">
    <property type="entry name" value="SSL8005 PROTEIN"/>
    <property type="match status" value="1"/>
</dbReference>
<evidence type="ECO:0000256" key="8">
    <source>
        <dbReference type="ARBA" id="ARBA00022842"/>
    </source>
</evidence>
<evidence type="ECO:0000256" key="3">
    <source>
        <dbReference type="ARBA" id="ARBA00022679"/>
    </source>
</evidence>
<evidence type="ECO:0000313" key="11">
    <source>
        <dbReference type="EMBL" id="HEX70160.1"/>
    </source>
</evidence>
<dbReference type="EMBL" id="DSID01000222">
    <property type="protein sequence ID" value="HEX70160.1"/>
    <property type="molecule type" value="Genomic_DNA"/>
</dbReference>
<dbReference type="SUPFAM" id="SSF81301">
    <property type="entry name" value="Nucleotidyltransferase"/>
    <property type="match status" value="1"/>
</dbReference>
<evidence type="ECO:0000259" key="10">
    <source>
        <dbReference type="Pfam" id="PF01909"/>
    </source>
</evidence>
<keyword evidence="2" id="KW-1277">Toxin-antitoxin system</keyword>
<keyword evidence="8" id="KW-0460">Magnesium</keyword>
<comment type="similarity">
    <text evidence="9">Belongs to the MntA antitoxin family.</text>
</comment>
<dbReference type="Pfam" id="PF01909">
    <property type="entry name" value="NTP_transf_2"/>
    <property type="match status" value="1"/>
</dbReference>
<organism evidence="11">
    <name type="scientific">Thermorudis sp</name>
    <dbReference type="NCBI Taxonomy" id="1969470"/>
    <lineage>
        <taxon>Bacteria</taxon>
        <taxon>Pseudomonadati</taxon>
        <taxon>Thermomicrobiota</taxon>
        <taxon>Thermomicrobia</taxon>
        <taxon>Thermomicrobia incertae sedis</taxon>
        <taxon>Thermorudis</taxon>
    </lineage>
</organism>
<evidence type="ECO:0000256" key="4">
    <source>
        <dbReference type="ARBA" id="ARBA00022695"/>
    </source>
</evidence>
<evidence type="ECO:0000256" key="6">
    <source>
        <dbReference type="ARBA" id="ARBA00022741"/>
    </source>
</evidence>